<dbReference type="EMBL" id="KL142415">
    <property type="protein sequence ID" value="KDR67343.1"/>
    <property type="molecule type" value="Genomic_DNA"/>
</dbReference>
<feature type="region of interest" description="Disordered" evidence="1">
    <location>
        <begin position="147"/>
        <end position="191"/>
    </location>
</feature>
<keyword evidence="3" id="KW-1185">Reference proteome</keyword>
<proteinExistence type="predicted"/>
<organism evidence="2 3">
    <name type="scientific">Galerina marginata (strain CBS 339.88)</name>
    <dbReference type="NCBI Taxonomy" id="685588"/>
    <lineage>
        <taxon>Eukaryota</taxon>
        <taxon>Fungi</taxon>
        <taxon>Dikarya</taxon>
        <taxon>Basidiomycota</taxon>
        <taxon>Agaricomycotina</taxon>
        <taxon>Agaricomycetes</taxon>
        <taxon>Agaricomycetidae</taxon>
        <taxon>Agaricales</taxon>
        <taxon>Agaricineae</taxon>
        <taxon>Strophariaceae</taxon>
        <taxon>Galerina</taxon>
    </lineage>
</organism>
<evidence type="ECO:0000313" key="2">
    <source>
        <dbReference type="EMBL" id="KDR67343.1"/>
    </source>
</evidence>
<dbReference type="Proteomes" id="UP000027222">
    <property type="component" value="Unassembled WGS sequence"/>
</dbReference>
<evidence type="ECO:0000313" key="3">
    <source>
        <dbReference type="Proteomes" id="UP000027222"/>
    </source>
</evidence>
<protein>
    <submittedName>
        <fullName evidence="2">Uncharacterized protein</fullName>
    </submittedName>
</protein>
<reference evidence="3" key="1">
    <citation type="journal article" date="2014" name="Proc. Natl. Acad. Sci. U.S.A.">
        <title>Extensive sampling of basidiomycete genomes demonstrates inadequacy of the white-rot/brown-rot paradigm for wood decay fungi.</title>
        <authorList>
            <person name="Riley R."/>
            <person name="Salamov A.A."/>
            <person name="Brown D.W."/>
            <person name="Nagy L.G."/>
            <person name="Floudas D."/>
            <person name="Held B.W."/>
            <person name="Levasseur A."/>
            <person name="Lombard V."/>
            <person name="Morin E."/>
            <person name="Otillar R."/>
            <person name="Lindquist E.A."/>
            <person name="Sun H."/>
            <person name="LaButti K.M."/>
            <person name="Schmutz J."/>
            <person name="Jabbour D."/>
            <person name="Luo H."/>
            <person name="Baker S.E."/>
            <person name="Pisabarro A.G."/>
            <person name="Walton J.D."/>
            <person name="Blanchette R.A."/>
            <person name="Henrissat B."/>
            <person name="Martin F."/>
            <person name="Cullen D."/>
            <person name="Hibbett D.S."/>
            <person name="Grigoriev I.V."/>
        </authorList>
    </citation>
    <scope>NUCLEOTIDE SEQUENCE [LARGE SCALE GENOMIC DNA]</scope>
    <source>
        <strain evidence="3">CBS 339.88</strain>
    </source>
</reference>
<dbReference type="AlphaFoldDB" id="A0A067SKP1"/>
<name>A0A067SKP1_GALM3</name>
<evidence type="ECO:0000256" key="1">
    <source>
        <dbReference type="SAM" id="MobiDB-lite"/>
    </source>
</evidence>
<accession>A0A067SKP1</accession>
<gene>
    <name evidence="2" type="ORF">GALMADRAFT_147144</name>
</gene>
<dbReference type="HOGENOM" id="CLU_976742_0_0_1"/>
<sequence length="285" mass="31675">MFFVPRFGTKHNAIQSAEPLYRSCPLFDPALLDDLRLGKCWSLAHPITSRRQQLAPFSLLRPENNPPPCLPDNGIKLPSTMYTRLPPSPSRHAIAFTASTARSRVKISETTASSHKLRQLALTFADVALRPPQPTILLIKSSSALSGLSRNSNKAKNHHSLPLPHQPGKNIKSRHESRCVPSVHSSDYTASTAEPANLTLASTRPPLTKQLSSQVTCARARHSTLPYRASLRRKALQGVCTVHRRSSGRDMVLARNDWSLGEIRYFEISGLKRKRRGNQLSISEE</sequence>